<dbReference type="SUPFAM" id="SSF158446">
    <property type="entry name" value="IVS-encoded protein-like"/>
    <property type="match status" value="1"/>
</dbReference>
<organism evidence="1 2">
    <name type="scientific">Pedobacter ginsengiterrae</name>
    <dbReference type="NCBI Taxonomy" id="871696"/>
    <lineage>
        <taxon>Bacteria</taxon>
        <taxon>Pseudomonadati</taxon>
        <taxon>Bacteroidota</taxon>
        <taxon>Sphingobacteriia</taxon>
        <taxon>Sphingobacteriales</taxon>
        <taxon>Sphingobacteriaceae</taxon>
        <taxon>Pedobacter</taxon>
    </lineage>
</organism>
<reference evidence="2" key="1">
    <citation type="journal article" date="2019" name="Int. J. Syst. Evol. Microbiol.">
        <title>The Global Catalogue of Microorganisms (GCM) 10K type strain sequencing project: providing services to taxonomists for standard genome sequencing and annotation.</title>
        <authorList>
            <consortium name="The Broad Institute Genomics Platform"/>
            <consortium name="The Broad Institute Genome Sequencing Center for Infectious Disease"/>
            <person name="Wu L."/>
            <person name="Ma J."/>
        </authorList>
    </citation>
    <scope>NUCLEOTIDE SEQUENCE [LARGE SCALE GENOMIC DNA]</scope>
    <source>
        <strain evidence="2">JCM 17338</strain>
    </source>
</reference>
<keyword evidence="2" id="KW-1185">Reference proteome</keyword>
<evidence type="ECO:0000313" key="1">
    <source>
        <dbReference type="EMBL" id="GAA3983991.1"/>
    </source>
</evidence>
<accession>A0ABP7QL92</accession>
<dbReference type="EMBL" id="BAABAK010000020">
    <property type="protein sequence ID" value="GAA3983991.1"/>
    <property type="molecule type" value="Genomic_DNA"/>
</dbReference>
<dbReference type="PANTHER" id="PTHR38471:SF2">
    <property type="entry name" value="FOUR HELIX BUNDLE PROTEIN"/>
    <property type="match status" value="1"/>
</dbReference>
<protein>
    <submittedName>
        <fullName evidence="1">Four helix bundle protein</fullName>
    </submittedName>
</protein>
<sequence length="148" mass="17308">MPVASFQLPVLEIIHKEDFRRINMIEKEKKAYTDLDVWKEARILANEIYTASKLFPKEELFGLTSQMRRCAVSIASNIAEGCGRNYPKDSIQFFFIARGSIYELETQTYIAFDQSYLTAELFKSLLNRIEITRKLLSGFIKYYQQLVK</sequence>
<dbReference type="CDD" id="cd16377">
    <property type="entry name" value="23S_rRNA_IVP_like"/>
    <property type="match status" value="1"/>
</dbReference>
<dbReference type="InterPro" id="IPR012657">
    <property type="entry name" value="23S_rRNA-intervening_sequence"/>
</dbReference>
<dbReference type="Pfam" id="PF05635">
    <property type="entry name" value="23S_rRNA_IVP"/>
    <property type="match status" value="1"/>
</dbReference>
<name>A0ABP7QL92_9SPHI</name>
<dbReference type="PANTHER" id="PTHR38471">
    <property type="entry name" value="FOUR HELIX BUNDLE PROTEIN"/>
    <property type="match status" value="1"/>
</dbReference>
<proteinExistence type="predicted"/>
<dbReference type="Gene3D" id="1.20.1440.60">
    <property type="entry name" value="23S rRNA-intervening sequence"/>
    <property type="match status" value="1"/>
</dbReference>
<dbReference type="Proteomes" id="UP001501081">
    <property type="component" value="Unassembled WGS sequence"/>
</dbReference>
<comment type="caution">
    <text evidence="1">The sequence shown here is derived from an EMBL/GenBank/DDBJ whole genome shotgun (WGS) entry which is preliminary data.</text>
</comment>
<dbReference type="InterPro" id="IPR036583">
    <property type="entry name" value="23S_rRNA_IVS_sf"/>
</dbReference>
<gene>
    <name evidence="1" type="ORF">GCM10022246_39770</name>
</gene>
<dbReference type="NCBIfam" id="TIGR02436">
    <property type="entry name" value="four helix bundle protein"/>
    <property type="match status" value="1"/>
</dbReference>
<evidence type="ECO:0000313" key="2">
    <source>
        <dbReference type="Proteomes" id="UP001501081"/>
    </source>
</evidence>